<evidence type="ECO:0000313" key="2">
    <source>
        <dbReference type="Proteomes" id="UP001497680"/>
    </source>
</evidence>
<keyword evidence="2" id="KW-1185">Reference proteome</keyword>
<protein>
    <submittedName>
        <fullName evidence="1">MFS general substrate transporter</fullName>
    </submittedName>
</protein>
<dbReference type="Proteomes" id="UP001497680">
    <property type="component" value="Unassembled WGS sequence"/>
</dbReference>
<gene>
    <name evidence="1" type="ORF">F4821DRAFT_226392</name>
</gene>
<accession>A0ACC0DFD7</accession>
<sequence length="483" mass="53032">MSQDQSSAIRHFNLSRYIPYPEVLTTVGQRARRLIYPIPQREHASWSTWLQVLVSFCVCFTTMGLGNSFGVYQSYYENNILDSYSPSTISWIGTMQGFLLSVVAFFSGPLYDKGHVRYLFYVGSAFNVIGLLGTSFATSYATIFLAFGVALGLGCGILYIPAIALISAHFDKEQAALPTALAMSGSSIGGIVYPILLRQIIPKIGFFWACRVFAAINGGLLLVACLLVRPKEKLVVEVTSDEPPAPTTLRSLLDWKLFLFGGCAMLMNFGIDVPFYFIPTFVREQLKQPPETEASLLAGLNASSLVGRLFLNWLSEYSRPLIIFQFTILISGALLFWWFTISNLAGIIMFVICYGFVDGGLISLIAPCLQELFPEPSTFGARLGIVESLQGVGFLVGPPIAGAILDSPAGYFGVSLFNGTLFFVIFLLIGVFFTRKLFLKKISSKDEPEGIWLRPIPPRQGAPRDAEAQAGEGAGEVLRRRSV</sequence>
<dbReference type="EMBL" id="MU394286">
    <property type="protein sequence ID" value="KAI6091561.1"/>
    <property type="molecule type" value="Genomic_DNA"/>
</dbReference>
<organism evidence="1 2">
    <name type="scientific">Hypoxylon rubiginosum</name>
    <dbReference type="NCBI Taxonomy" id="110542"/>
    <lineage>
        <taxon>Eukaryota</taxon>
        <taxon>Fungi</taxon>
        <taxon>Dikarya</taxon>
        <taxon>Ascomycota</taxon>
        <taxon>Pezizomycotina</taxon>
        <taxon>Sordariomycetes</taxon>
        <taxon>Xylariomycetidae</taxon>
        <taxon>Xylariales</taxon>
        <taxon>Hypoxylaceae</taxon>
        <taxon>Hypoxylon</taxon>
    </lineage>
</organism>
<reference evidence="1 2" key="1">
    <citation type="journal article" date="2022" name="New Phytol.">
        <title>Ecological generalism drives hyperdiversity of secondary metabolite gene clusters in xylarialean endophytes.</title>
        <authorList>
            <person name="Franco M.E.E."/>
            <person name="Wisecaver J.H."/>
            <person name="Arnold A.E."/>
            <person name="Ju Y.M."/>
            <person name="Slot J.C."/>
            <person name="Ahrendt S."/>
            <person name="Moore L.P."/>
            <person name="Eastman K.E."/>
            <person name="Scott K."/>
            <person name="Konkel Z."/>
            <person name="Mondo S.J."/>
            <person name="Kuo A."/>
            <person name="Hayes R.D."/>
            <person name="Haridas S."/>
            <person name="Andreopoulos B."/>
            <person name="Riley R."/>
            <person name="LaButti K."/>
            <person name="Pangilinan J."/>
            <person name="Lipzen A."/>
            <person name="Amirebrahimi M."/>
            <person name="Yan J."/>
            <person name="Adam C."/>
            <person name="Keymanesh K."/>
            <person name="Ng V."/>
            <person name="Louie K."/>
            <person name="Northen T."/>
            <person name="Drula E."/>
            <person name="Henrissat B."/>
            <person name="Hsieh H.M."/>
            <person name="Youens-Clark K."/>
            <person name="Lutzoni F."/>
            <person name="Miadlikowska J."/>
            <person name="Eastwood D.C."/>
            <person name="Hamelin R.C."/>
            <person name="Grigoriev I.V."/>
            <person name="U'Ren J.M."/>
        </authorList>
    </citation>
    <scope>NUCLEOTIDE SEQUENCE [LARGE SCALE GENOMIC DNA]</scope>
    <source>
        <strain evidence="1 2">ER1909</strain>
    </source>
</reference>
<proteinExistence type="predicted"/>
<comment type="caution">
    <text evidence="1">The sequence shown here is derived from an EMBL/GenBank/DDBJ whole genome shotgun (WGS) entry which is preliminary data.</text>
</comment>
<evidence type="ECO:0000313" key="1">
    <source>
        <dbReference type="EMBL" id="KAI6091561.1"/>
    </source>
</evidence>
<name>A0ACC0DFD7_9PEZI</name>